<keyword evidence="2" id="KW-1185">Reference proteome</keyword>
<organism evidence="1 2">
    <name type="scientific">Noviherbaspirillum pedocola</name>
    <dbReference type="NCBI Taxonomy" id="2801341"/>
    <lineage>
        <taxon>Bacteria</taxon>
        <taxon>Pseudomonadati</taxon>
        <taxon>Pseudomonadota</taxon>
        <taxon>Betaproteobacteria</taxon>
        <taxon>Burkholderiales</taxon>
        <taxon>Oxalobacteraceae</taxon>
        <taxon>Noviherbaspirillum</taxon>
    </lineage>
</organism>
<gene>
    <name evidence="1" type="ORF">JJB74_12965</name>
</gene>
<accession>A0A934SYZ3</accession>
<dbReference type="Proteomes" id="UP000622890">
    <property type="component" value="Unassembled WGS sequence"/>
</dbReference>
<proteinExistence type="predicted"/>
<comment type="caution">
    <text evidence="1">The sequence shown here is derived from an EMBL/GenBank/DDBJ whole genome shotgun (WGS) entry which is preliminary data.</text>
</comment>
<sequence length="52" mass="5824">MNFQQLNSRSSDLLKQAAILSDGEPKMVFVDRGYRGVEVERAQGWPRGKSAV</sequence>
<evidence type="ECO:0000313" key="1">
    <source>
        <dbReference type="EMBL" id="MBK4735527.1"/>
    </source>
</evidence>
<protein>
    <submittedName>
        <fullName evidence="1">Uncharacterized protein</fullName>
    </submittedName>
</protein>
<dbReference type="AlphaFoldDB" id="A0A934SYZ3"/>
<reference evidence="1" key="1">
    <citation type="submission" date="2021-01" db="EMBL/GenBank/DDBJ databases">
        <title>Genome sequence of strain Noviherbaspirillum sp. DKR-6.</title>
        <authorList>
            <person name="Chaudhary D.K."/>
        </authorList>
    </citation>
    <scope>NUCLEOTIDE SEQUENCE</scope>
    <source>
        <strain evidence="1">DKR-6</strain>
    </source>
</reference>
<dbReference type="EMBL" id="JAEPBG010000004">
    <property type="protein sequence ID" value="MBK4735527.1"/>
    <property type="molecule type" value="Genomic_DNA"/>
</dbReference>
<name>A0A934SYZ3_9BURK</name>
<evidence type="ECO:0000313" key="2">
    <source>
        <dbReference type="Proteomes" id="UP000622890"/>
    </source>
</evidence>